<keyword evidence="4" id="KW-0788">Thiol protease</keyword>
<evidence type="ECO:0000313" key="10">
    <source>
        <dbReference type="Proteomes" id="UP000095003"/>
    </source>
</evidence>
<dbReference type="RefSeq" id="WP_069157742.1">
    <property type="nucleotide sequence ID" value="NZ_DBFYTC010000047.1"/>
</dbReference>
<dbReference type="AlphaFoldDB" id="A0A1E3ARE6"/>
<dbReference type="InterPro" id="IPR000064">
    <property type="entry name" value="NLP_P60_dom"/>
</dbReference>
<dbReference type="Proteomes" id="UP000095003">
    <property type="component" value="Unassembled WGS sequence"/>
</dbReference>
<dbReference type="PROSITE" id="PS51935">
    <property type="entry name" value="NLPC_P60"/>
    <property type="match status" value="1"/>
</dbReference>
<evidence type="ECO:0000256" key="3">
    <source>
        <dbReference type="ARBA" id="ARBA00022801"/>
    </source>
</evidence>
<protein>
    <submittedName>
        <fullName evidence="8">Hydrolase Nlp/P60</fullName>
    </submittedName>
    <submittedName>
        <fullName evidence="7">Putative endopeptidase</fullName>
        <ecNumber evidence="7">3.4.-.-</ecNumber>
    </submittedName>
</protein>
<dbReference type="Pfam" id="PF00877">
    <property type="entry name" value="NLPC_P60"/>
    <property type="match status" value="1"/>
</dbReference>
<dbReference type="EMBL" id="MEHA01000012">
    <property type="protein sequence ID" value="ODR49612.1"/>
    <property type="molecule type" value="Genomic_DNA"/>
</dbReference>
<dbReference type="Gene3D" id="3.90.1720.10">
    <property type="entry name" value="endopeptidase domain like (from Nostoc punctiforme)"/>
    <property type="match status" value="1"/>
</dbReference>
<dbReference type="PATRIC" id="fig|1432052.3.peg.3858"/>
<gene>
    <name evidence="7" type="ORF">BEH84_03480</name>
    <name evidence="8" type="ORF">BEI59_16845</name>
</gene>
<comment type="similarity">
    <text evidence="1">Belongs to the peptidase C40 family.</text>
</comment>
<dbReference type="GO" id="GO:0006508">
    <property type="term" value="P:proteolysis"/>
    <property type="evidence" value="ECO:0007669"/>
    <property type="project" value="UniProtKB-KW"/>
</dbReference>
<reference evidence="8 9" key="2">
    <citation type="submission" date="2016-08" db="EMBL/GenBank/DDBJ databases">
        <authorList>
            <person name="Seilhamer J.J."/>
        </authorList>
    </citation>
    <scope>NUCLEOTIDE SEQUENCE [LARGE SCALE GENOMIC DNA]</scope>
    <source>
        <strain evidence="8 9">NML150140-1</strain>
    </source>
</reference>
<name>A0A1E3ARE6_9FIRM</name>
<dbReference type="GO" id="GO:0008234">
    <property type="term" value="F:cysteine-type peptidase activity"/>
    <property type="evidence" value="ECO:0007669"/>
    <property type="project" value="UniProtKB-KW"/>
</dbReference>
<evidence type="ECO:0000313" key="8">
    <source>
        <dbReference type="EMBL" id="ODR49612.1"/>
    </source>
</evidence>
<dbReference type="OrthoDB" id="9812962at2"/>
<comment type="caution">
    <text evidence="7">The sequence shown here is derived from an EMBL/GenBank/DDBJ whole genome shotgun (WGS) entry which is preliminary data.</text>
</comment>
<dbReference type="EC" id="3.4.-.-" evidence="7"/>
<feature type="transmembrane region" description="Helical" evidence="5">
    <location>
        <begin position="26"/>
        <end position="48"/>
    </location>
</feature>
<keyword evidence="5" id="KW-1133">Transmembrane helix</keyword>
<evidence type="ECO:0000313" key="7">
    <source>
        <dbReference type="EMBL" id="ODM11051.1"/>
    </source>
</evidence>
<sequence>MEPTTAAMIAKAAIAVGTNKKVWTGIASVIVGICIPFILAIVCILNLASAAADHNRAAVRLAFHGGIAPLSMPADYKGYIYKMQQSFGYLDAAMDEIDAVAEGDVQDRYLVEAVFYSLYFGEDWLWLTESDYQRFAESFVNFEERTRTVTNEDGTQTMETYQASIAITDKVELFERIKDHYGVSATYEQQSNAMNVWHIAKYNTTAPQEGDGFDGWSGWNGDGDITYYDLPVSEVGEKVVELAMSRLGHPYSQTYRGKDNYVDCSYMTLWCYRQVGIILPGTAAEQGRYLVEHNLTIAKEDLQPGDLVFWSYKPNGRFMNITHVGIYAGDGKVVDASYSKGKVVYRNLFDEDKQVLYGRPQ</sequence>
<dbReference type="PANTHER" id="PTHR47053">
    <property type="entry name" value="MUREIN DD-ENDOPEPTIDASE MEPH-RELATED"/>
    <property type="match status" value="1"/>
</dbReference>
<proteinExistence type="inferred from homology"/>
<feature type="domain" description="NlpC/P60" evidence="6">
    <location>
        <begin position="233"/>
        <end position="361"/>
    </location>
</feature>
<dbReference type="PANTHER" id="PTHR47053:SF1">
    <property type="entry name" value="MUREIN DD-ENDOPEPTIDASE MEPH-RELATED"/>
    <property type="match status" value="1"/>
</dbReference>
<evidence type="ECO:0000256" key="2">
    <source>
        <dbReference type="ARBA" id="ARBA00022670"/>
    </source>
</evidence>
<dbReference type="SUPFAM" id="SSF54001">
    <property type="entry name" value="Cysteine proteinases"/>
    <property type="match status" value="1"/>
</dbReference>
<evidence type="ECO:0000313" key="9">
    <source>
        <dbReference type="Proteomes" id="UP000094271"/>
    </source>
</evidence>
<evidence type="ECO:0000256" key="5">
    <source>
        <dbReference type="SAM" id="Phobius"/>
    </source>
</evidence>
<dbReference type="InterPro" id="IPR038765">
    <property type="entry name" value="Papain-like_cys_pep_sf"/>
</dbReference>
<dbReference type="EMBL" id="MCGI01000003">
    <property type="protein sequence ID" value="ODM11051.1"/>
    <property type="molecule type" value="Genomic_DNA"/>
</dbReference>
<keyword evidence="5" id="KW-0812">Transmembrane</keyword>
<organism evidence="7 10">
    <name type="scientific">Eisenbergiella tayi</name>
    <dbReference type="NCBI Taxonomy" id="1432052"/>
    <lineage>
        <taxon>Bacteria</taxon>
        <taxon>Bacillati</taxon>
        <taxon>Bacillota</taxon>
        <taxon>Clostridia</taxon>
        <taxon>Lachnospirales</taxon>
        <taxon>Lachnospiraceae</taxon>
        <taxon>Eisenbergiella</taxon>
    </lineage>
</organism>
<evidence type="ECO:0000259" key="6">
    <source>
        <dbReference type="PROSITE" id="PS51935"/>
    </source>
</evidence>
<keyword evidence="3 7" id="KW-0378">Hydrolase</keyword>
<reference evidence="7 10" key="1">
    <citation type="submission" date="2016-07" db="EMBL/GenBank/DDBJ databases">
        <title>Characterization of isolates of Eisenbergiella tayi derived from blood cultures, using whole genome sequencing.</title>
        <authorList>
            <person name="Burdz T."/>
            <person name="Wiebe D."/>
            <person name="Huynh C."/>
            <person name="Bernard K."/>
        </authorList>
    </citation>
    <scope>NUCLEOTIDE SEQUENCE [LARGE SCALE GENOMIC DNA]</scope>
    <source>
        <strain evidence="7 10">NML 120489</strain>
    </source>
</reference>
<keyword evidence="2" id="KW-0645">Protease</keyword>
<keyword evidence="5" id="KW-0472">Membrane</keyword>
<evidence type="ECO:0000256" key="4">
    <source>
        <dbReference type="ARBA" id="ARBA00022807"/>
    </source>
</evidence>
<dbReference type="InterPro" id="IPR051202">
    <property type="entry name" value="Peptidase_C40"/>
</dbReference>
<dbReference type="Proteomes" id="UP000094271">
    <property type="component" value="Unassembled WGS sequence"/>
</dbReference>
<accession>A0A1E3ARE6</accession>
<evidence type="ECO:0000256" key="1">
    <source>
        <dbReference type="ARBA" id="ARBA00007074"/>
    </source>
</evidence>